<keyword evidence="2" id="KW-1185">Reference proteome</keyword>
<dbReference type="OrthoDB" id="583431at2"/>
<evidence type="ECO:0000313" key="1">
    <source>
        <dbReference type="EMBL" id="PSL52150.1"/>
    </source>
</evidence>
<name>A0A2P8I103_SACCR</name>
<dbReference type="Pfam" id="PF19458">
    <property type="entry name" value="DUF5995"/>
    <property type="match status" value="1"/>
</dbReference>
<reference evidence="1 2" key="1">
    <citation type="submission" date="2018-03" db="EMBL/GenBank/DDBJ databases">
        <title>Genomic Encyclopedia of Type Strains, Phase III (KMG-III): the genomes of soil and plant-associated and newly described type strains.</title>
        <authorList>
            <person name="Whitman W."/>
        </authorList>
    </citation>
    <scope>NUCLEOTIDE SEQUENCE [LARGE SCALE GENOMIC DNA]</scope>
    <source>
        <strain evidence="1 2">CGMCC 4.7097</strain>
    </source>
</reference>
<accession>A0A2P8I103</accession>
<dbReference type="RefSeq" id="WP_106619311.1">
    <property type="nucleotide sequence ID" value="NZ_PYAX01000015.1"/>
</dbReference>
<dbReference type="Proteomes" id="UP000241118">
    <property type="component" value="Unassembled WGS sequence"/>
</dbReference>
<comment type="caution">
    <text evidence="1">The sequence shown here is derived from an EMBL/GenBank/DDBJ whole genome shotgun (WGS) entry which is preliminary data.</text>
</comment>
<dbReference type="InterPro" id="IPR046037">
    <property type="entry name" value="DUF5995"/>
</dbReference>
<protein>
    <submittedName>
        <fullName evidence="1">Uncharacterized protein</fullName>
    </submittedName>
</protein>
<sequence>MTDFDSIAAQRPATIEEAIPCMQVALRYFHERNDYRAVFLRAYYIITLNVHAAVHGLGDYRNPIFFDRDWVRSQAGYFASLYFRSLTTFDRDPESERAWKTAHRMAEDKTSTVLQDLLLGLNAHINYDLAYGTFLNLRQHGDDAGHLLLPRRKFDHDQVNNILVRSIPQIAETLTRDYGGGITVLRKTLRGLDVVLSGTGLKYYRERVWWSAVSYLTTTDEEEVGLVHQKLNWESAQLAKLIADQSVWSLPVRTIGRAIRKEDFSRITLEVPAAG</sequence>
<organism evidence="1 2">
    <name type="scientific">Saccharothrix carnea</name>
    <dbReference type="NCBI Taxonomy" id="1280637"/>
    <lineage>
        <taxon>Bacteria</taxon>
        <taxon>Bacillati</taxon>
        <taxon>Actinomycetota</taxon>
        <taxon>Actinomycetes</taxon>
        <taxon>Pseudonocardiales</taxon>
        <taxon>Pseudonocardiaceae</taxon>
        <taxon>Saccharothrix</taxon>
    </lineage>
</organism>
<evidence type="ECO:0000313" key="2">
    <source>
        <dbReference type="Proteomes" id="UP000241118"/>
    </source>
</evidence>
<gene>
    <name evidence="1" type="ORF">B0I31_115102</name>
</gene>
<dbReference type="EMBL" id="PYAX01000015">
    <property type="protein sequence ID" value="PSL52150.1"/>
    <property type="molecule type" value="Genomic_DNA"/>
</dbReference>
<dbReference type="AlphaFoldDB" id="A0A2P8I103"/>
<proteinExistence type="predicted"/>